<dbReference type="Pfam" id="PF01636">
    <property type="entry name" value="APH"/>
    <property type="match status" value="1"/>
</dbReference>
<feature type="domain" description="Aminoglycoside phosphotransferase" evidence="1">
    <location>
        <begin position="40"/>
        <end position="269"/>
    </location>
</feature>
<dbReference type="Proteomes" id="UP001413721">
    <property type="component" value="Unassembled WGS sequence"/>
</dbReference>
<dbReference type="InterPro" id="IPR002575">
    <property type="entry name" value="Aminoglycoside_PTrfase"/>
</dbReference>
<accession>A0ABU9YHJ5</accession>
<evidence type="ECO:0000313" key="3">
    <source>
        <dbReference type="Proteomes" id="UP001413721"/>
    </source>
</evidence>
<dbReference type="Gene3D" id="3.30.200.20">
    <property type="entry name" value="Phosphorylase Kinase, domain 1"/>
    <property type="match status" value="1"/>
</dbReference>
<evidence type="ECO:0000259" key="1">
    <source>
        <dbReference type="Pfam" id="PF01636"/>
    </source>
</evidence>
<reference evidence="2 3" key="1">
    <citation type="submission" date="2024-03" db="EMBL/GenBank/DDBJ databases">
        <title>High-quality draft genome sequencing of Tistrella sp. BH-R2-4.</title>
        <authorList>
            <person name="Dong C."/>
        </authorList>
    </citation>
    <scope>NUCLEOTIDE SEQUENCE [LARGE SCALE GENOMIC DNA]</scope>
    <source>
        <strain evidence="2 3">BH-R2-4</strain>
    </source>
</reference>
<gene>
    <name evidence="2" type="ORF">WG926_07350</name>
</gene>
<organism evidence="2 3">
    <name type="scientific">Tistrella arctica</name>
    <dbReference type="NCBI Taxonomy" id="3133430"/>
    <lineage>
        <taxon>Bacteria</taxon>
        <taxon>Pseudomonadati</taxon>
        <taxon>Pseudomonadota</taxon>
        <taxon>Alphaproteobacteria</taxon>
        <taxon>Geminicoccales</taxon>
        <taxon>Geminicoccaceae</taxon>
        <taxon>Tistrella</taxon>
    </lineage>
</organism>
<dbReference type="RefSeq" id="WP_372044866.1">
    <property type="nucleotide sequence ID" value="NZ_JBBKTV010000013.1"/>
</dbReference>
<dbReference type="InterPro" id="IPR011009">
    <property type="entry name" value="Kinase-like_dom_sf"/>
</dbReference>
<name>A0ABU9YHJ5_9PROT</name>
<dbReference type="EMBL" id="JBBKTW010000002">
    <property type="protein sequence ID" value="MEN2988115.1"/>
    <property type="molecule type" value="Genomic_DNA"/>
</dbReference>
<sequence length="373" mass="40779">MTDLPPVIPPAMAAGAEPEPRDLERARFIARAGWRGAERTVLAGDASFRRYDRLRLDRQTAVLMDAPPPHEDVRPFLKVCAHLKALGLSAPTVLAADADTGFVLLEDLGDDLFRVAIDRDPTLETALYASAVDLLADLHDRPGAAALDVPVYGPDVLLTESLLLIDWYWPLALGRAATDAERQGFIAVLEPLLATVGVPQVLVLRDYHAENLLWLPGRRGTARVGVIDFQDALIGHAAYDLVSLLEDARRDVAPDLAEAMVGRYLARRRGLAGDIAAGDGDADADLAETFRTACAVLGAQRNMKIAGIFARLHLRDGKPRYLDYQPRVWRMIEHDLLHPALHPLAEWLDEHLPWDARGRTTAVPSGPVEGDPA</sequence>
<dbReference type="Gene3D" id="3.90.1200.10">
    <property type="match status" value="1"/>
</dbReference>
<proteinExistence type="predicted"/>
<protein>
    <submittedName>
        <fullName evidence="2">Phosphotransferase</fullName>
    </submittedName>
</protein>
<comment type="caution">
    <text evidence="2">The sequence shown here is derived from an EMBL/GenBank/DDBJ whole genome shotgun (WGS) entry which is preliminary data.</text>
</comment>
<evidence type="ECO:0000313" key="2">
    <source>
        <dbReference type="EMBL" id="MEN2988115.1"/>
    </source>
</evidence>
<dbReference type="SUPFAM" id="SSF56112">
    <property type="entry name" value="Protein kinase-like (PK-like)"/>
    <property type="match status" value="1"/>
</dbReference>
<keyword evidence="3" id="KW-1185">Reference proteome</keyword>